<dbReference type="Proteomes" id="UP000708208">
    <property type="component" value="Unassembled WGS sequence"/>
</dbReference>
<organism evidence="1 2">
    <name type="scientific">Allacma fusca</name>
    <dbReference type="NCBI Taxonomy" id="39272"/>
    <lineage>
        <taxon>Eukaryota</taxon>
        <taxon>Metazoa</taxon>
        <taxon>Ecdysozoa</taxon>
        <taxon>Arthropoda</taxon>
        <taxon>Hexapoda</taxon>
        <taxon>Collembola</taxon>
        <taxon>Symphypleona</taxon>
        <taxon>Sminthuridae</taxon>
        <taxon>Allacma</taxon>
    </lineage>
</organism>
<gene>
    <name evidence="1" type="ORF">AFUS01_LOCUS10953</name>
</gene>
<comment type="caution">
    <text evidence="1">The sequence shown here is derived from an EMBL/GenBank/DDBJ whole genome shotgun (WGS) entry which is preliminary data.</text>
</comment>
<feature type="non-terminal residue" evidence="1">
    <location>
        <position position="1"/>
    </location>
</feature>
<name>A0A8J2P2P0_9HEXA</name>
<sequence>SVETVFPHQLNKPTTRKSL</sequence>
<evidence type="ECO:0000313" key="1">
    <source>
        <dbReference type="EMBL" id="CAG7721759.1"/>
    </source>
</evidence>
<evidence type="ECO:0000313" key="2">
    <source>
        <dbReference type="Proteomes" id="UP000708208"/>
    </source>
</evidence>
<reference evidence="1" key="1">
    <citation type="submission" date="2021-06" db="EMBL/GenBank/DDBJ databases">
        <authorList>
            <person name="Hodson N. C."/>
            <person name="Mongue J. A."/>
            <person name="Jaron S. K."/>
        </authorList>
    </citation>
    <scope>NUCLEOTIDE SEQUENCE</scope>
</reference>
<dbReference type="EMBL" id="CAJVCH010082568">
    <property type="protein sequence ID" value="CAG7721759.1"/>
    <property type="molecule type" value="Genomic_DNA"/>
</dbReference>
<dbReference type="AlphaFoldDB" id="A0A8J2P2P0"/>
<keyword evidence="2" id="KW-1185">Reference proteome</keyword>
<accession>A0A8J2P2P0</accession>
<proteinExistence type="predicted"/>
<protein>
    <submittedName>
        <fullName evidence="1">Uncharacterized protein</fullName>
    </submittedName>
</protein>